<evidence type="ECO:0000256" key="7">
    <source>
        <dbReference type="ARBA" id="ARBA00022723"/>
    </source>
</evidence>
<evidence type="ECO:0000256" key="3">
    <source>
        <dbReference type="ARBA" id="ARBA00001946"/>
    </source>
</evidence>
<dbReference type="PANTHER" id="PTHR15749">
    <property type="entry name" value="FANCONI-ASSOCIATED NUCLEASE 1"/>
    <property type="match status" value="1"/>
</dbReference>
<dbReference type="Proteomes" id="UP001186452">
    <property type="component" value="Unassembled WGS sequence"/>
</dbReference>
<organism evidence="12 13">
    <name type="scientific">Photobacterium rosenbergii</name>
    <dbReference type="NCBI Taxonomy" id="294936"/>
    <lineage>
        <taxon>Bacteria</taxon>
        <taxon>Pseudomonadati</taxon>
        <taxon>Pseudomonadota</taxon>
        <taxon>Gammaproteobacteria</taxon>
        <taxon>Vibrionales</taxon>
        <taxon>Vibrionaceae</taxon>
        <taxon>Photobacterium</taxon>
    </lineage>
</organism>
<evidence type="ECO:0000256" key="4">
    <source>
        <dbReference type="ARBA" id="ARBA00005533"/>
    </source>
</evidence>
<dbReference type="InterPro" id="IPR011856">
    <property type="entry name" value="tRNA_endonuc-like_dom_sf"/>
</dbReference>
<keyword evidence="9" id="KW-0460">Magnesium</keyword>
<evidence type="ECO:0000259" key="11">
    <source>
        <dbReference type="SMART" id="SM00990"/>
    </source>
</evidence>
<keyword evidence="6" id="KW-0540">Nuclease</keyword>
<keyword evidence="10" id="KW-0464">Manganese</keyword>
<dbReference type="Pfam" id="PF08774">
    <property type="entry name" value="VRR_NUC"/>
    <property type="match status" value="1"/>
</dbReference>
<evidence type="ECO:0000256" key="2">
    <source>
        <dbReference type="ARBA" id="ARBA00001936"/>
    </source>
</evidence>
<evidence type="ECO:0000256" key="8">
    <source>
        <dbReference type="ARBA" id="ARBA00022801"/>
    </source>
</evidence>
<keyword evidence="7" id="KW-0479">Metal-binding</keyword>
<dbReference type="InterPro" id="IPR033315">
    <property type="entry name" value="Fan1-like"/>
</dbReference>
<dbReference type="RefSeq" id="WP_317521048.1">
    <property type="nucleotide sequence ID" value="NZ_JAWJZI010000002.1"/>
</dbReference>
<evidence type="ECO:0000256" key="10">
    <source>
        <dbReference type="ARBA" id="ARBA00023211"/>
    </source>
</evidence>
<dbReference type="InterPro" id="IPR049125">
    <property type="entry name" value="FAN1-like_WH"/>
</dbReference>
<proteinExistence type="inferred from homology"/>
<comment type="cofactor">
    <cofactor evidence="3">
        <name>Mg(2+)</name>
        <dbReference type="ChEBI" id="CHEBI:18420"/>
    </cofactor>
</comment>
<dbReference type="InterPro" id="IPR014883">
    <property type="entry name" value="VRR_NUC"/>
</dbReference>
<comment type="catalytic activity">
    <reaction evidence="1">
        <text>Hydrolytically removes 5'-nucleotides successively from the 3'-hydroxy termini of 3'-hydroxy-terminated oligonucleotides.</text>
        <dbReference type="EC" id="3.1.4.1"/>
    </reaction>
</comment>
<evidence type="ECO:0000313" key="13">
    <source>
        <dbReference type="Proteomes" id="UP001186452"/>
    </source>
</evidence>
<keyword evidence="13" id="KW-1185">Reference proteome</keyword>
<evidence type="ECO:0000256" key="9">
    <source>
        <dbReference type="ARBA" id="ARBA00022842"/>
    </source>
</evidence>
<dbReference type="Pfam" id="PF21315">
    <property type="entry name" value="FAN1_HTH"/>
    <property type="match status" value="1"/>
</dbReference>
<comment type="caution">
    <text evidence="12">The sequence shown here is derived from an EMBL/GenBank/DDBJ whole genome shotgun (WGS) entry which is preliminary data.</text>
</comment>
<protein>
    <recommendedName>
        <fullName evidence="5">phosphodiesterase I</fullName>
        <ecNumber evidence="5">3.1.4.1</ecNumber>
    </recommendedName>
</protein>
<accession>A0ABU3ZE26</accession>
<name>A0ABU3ZE26_9GAMM</name>
<dbReference type="SMART" id="SM00990">
    <property type="entry name" value="VRR_NUC"/>
    <property type="match status" value="1"/>
</dbReference>
<comment type="similarity">
    <text evidence="4">Belongs to the FAN1 family.</text>
</comment>
<dbReference type="Gene3D" id="3.40.1350.10">
    <property type="match status" value="1"/>
</dbReference>
<evidence type="ECO:0000313" key="12">
    <source>
        <dbReference type="EMBL" id="MDV5168351.1"/>
    </source>
</evidence>
<evidence type="ECO:0000256" key="1">
    <source>
        <dbReference type="ARBA" id="ARBA00000983"/>
    </source>
</evidence>
<feature type="domain" description="VRR-NUC" evidence="11">
    <location>
        <begin position="435"/>
        <end position="546"/>
    </location>
</feature>
<dbReference type="EMBL" id="JAWJZI010000002">
    <property type="protein sequence ID" value="MDV5168351.1"/>
    <property type="molecule type" value="Genomic_DNA"/>
</dbReference>
<reference evidence="12 13" key="1">
    <citation type="submission" date="2023-10" db="EMBL/GenBank/DDBJ databases">
        <title>Marine bacteria isolated from horseshoe crab.</title>
        <authorList>
            <person name="Cheng T.H."/>
        </authorList>
    </citation>
    <scope>NUCLEOTIDE SEQUENCE [LARGE SCALE GENOMIC DNA]</scope>
    <source>
        <strain evidence="12 13">HSC6</strain>
    </source>
</reference>
<evidence type="ECO:0000256" key="5">
    <source>
        <dbReference type="ARBA" id="ARBA00012029"/>
    </source>
</evidence>
<dbReference type="PANTHER" id="PTHR15749:SF4">
    <property type="entry name" value="FANCONI-ASSOCIATED NUCLEASE 1"/>
    <property type="match status" value="1"/>
</dbReference>
<keyword evidence="8" id="KW-0378">Hydrolase</keyword>
<gene>
    <name evidence="12" type="ORF">R2X38_04970</name>
</gene>
<dbReference type="EC" id="3.1.4.1" evidence="5"/>
<comment type="cofactor">
    <cofactor evidence="2">
        <name>Mn(2+)</name>
        <dbReference type="ChEBI" id="CHEBI:29035"/>
    </cofactor>
</comment>
<sequence>MSNQAVFPDLADTYYRDNFHCLVSTVIEQYSDLLSPEETLWCNTYFALSEAAQCLYIRLLTRKGPFFRRDKIRYPEIKLLPQAFTELNRVGLITLEPTDISHCEYCNLFTKPELISRFDFLSGYKQAKKAEVIEQVTLHQPDLNNYSSDVLKAHHAEHLAVFCLLFFGNTHQDLSQFVLADIGIQQFESYPIDSAYRLFKHREHIDSWLALSKLADTYWQHKQAKDNQAIAEMQFNLPDAFDWQPLERKRQRLINHIARDLERLGNHDANRLEQALTLFQHSERAPSRERQIRILDKQGKTEQALTLVKQILATPQNEEEADVADVLNHRLLNRLGDKQPPRRKPTFANEKIQLKPQQSCVELDVADYYQQQGWQAYYLENTLLCGLFGLALWDLIFSAQQGAFLNPFQRSPKDMFSRDFYLNRKQQIDERLNQLETGEWEKWLAVYNAKQGLSNDWVHWGLITEEIIINAISTIPVTALTAIFKRILFDPKNNRSGFPDLALFKEGQYCLAEVKGPGDTLQSNQIRWLKMFEQHGITAKVVYVEWC</sequence>
<evidence type="ECO:0000256" key="6">
    <source>
        <dbReference type="ARBA" id="ARBA00022722"/>
    </source>
</evidence>